<dbReference type="InterPro" id="IPR006015">
    <property type="entry name" value="Universal_stress_UspA"/>
</dbReference>
<comment type="similarity">
    <text evidence="1 2">Belongs to the universal stress protein A family.</text>
</comment>
<comment type="subcellular location">
    <subcellularLocation>
        <location evidence="2">Cytoplasm</location>
    </subcellularLocation>
</comment>
<keyword evidence="5" id="KW-1185">Reference proteome</keyword>
<evidence type="ECO:0000313" key="5">
    <source>
        <dbReference type="Proteomes" id="UP000198461"/>
    </source>
</evidence>
<accession>A0A1N6F815</accession>
<dbReference type="InterPro" id="IPR014729">
    <property type="entry name" value="Rossmann-like_a/b/a_fold"/>
</dbReference>
<dbReference type="PIRSF" id="PIRSF006276">
    <property type="entry name" value="UspA"/>
    <property type="match status" value="1"/>
</dbReference>
<dbReference type="InterPro" id="IPR006016">
    <property type="entry name" value="UspA"/>
</dbReference>
<keyword evidence="2" id="KW-0963">Cytoplasm</keyword>
<evidence type="ECO:0000259" key="3">
    <source>
        <dbReference type="Pfam" id="PF00582"/>
    </source>
</evidence>
<dbReference type="RefSeq" id="WP_074201242.1">
    <property type="nucleotide sequence ID" value="NZ_FSRE01000002.1"/>
</dbReference>
<proteinExistence type="inferred from homology"/>
<dbReference type="OrthoDB" id="9792500at2"/>
<dbReference type="SUPFAM" id="SSF52402">
    <property type="entry name" value="Adenine nucleotide alpha hydrolases-like"/>
    <property type="match status" value="1"/>
</dbReference>
<feature type="domain" description="UspA" evidence="3">
    <location>
        <begin position="3"/>
        <end position="145"/>
    </location>
</feature>
<evidence type="ECO:0000313" key="4">
    <source>
        <dbReference type="EMBL" id="SIN91413.1"/>
    </source>
</evidence>
<gene>
    <name evidence="4" type="ORF">SAMN05443662_0962</name>
</gene>
<reference evidence="5" key="1">
    <citation type="submission" date="2016-11" db="EMBL/GenBank/DDBJ databases">
        <authorList>
            <person name="Varghese N."/>
            <person name="Submissions S."/>
        </authorList>
    </citation>
    <scope>NUCLEOTIDE SEQUENCE [LARGE SCALE GENOMIC DNA]</scope>
    <source>
        <strain evidence="5">DSM 17737</strain>
    </source>
</reference>
<dbReference type="PANTHER" id="PTHR46268:SF6">
    <property type="entry name" value="UNIVERSAL STRESS PROTEIN UP12"/>
    <property type="match status" value="1"/>
</dbReference>
<dbReference type="STRING" id="364032.SAMN05443662_0962"/>
<evidence type="ECO:0000256" key="2">
    <source>
        <dbReference type="PIRNR" id="PIRNR006276"/>
    </source>
</evidence>
<dbReference type="Proteomes" id="UP000198461">
    <property type="component" value="Unassembled WGS sequence"/>
</dbReference>
<name>A0A1N6F815_9GAMM</name>
<protein>
    <recommendedName>
        <fullName evidence="2">Universal stress protein</fullName>
    </recommendedName>
</protein>
<dbReference type="Pfam" id="PF00582">
    <property type="entry name" value="Usp"/>
    <property type="match status" value="1"/>
</dbReference>
<organism evidence="4 5">
    <name type="scientific">Sulfurivirga caldicuralii</name>
    <dbReference type="NCBI Taxonomy" id="364032"/>
    <lineage>
        <taxon>Bacteria</taxon>
        <taxon>Pseudomonadati</taxon>
        <taxon>Pseudomonadota</taxon>
        <taxon>Gammaproteobacteria</taxon>
        <taxon>Thiotrichales</taxon>
        <taxon>Piscirickettsiaceae</taxon>
        <taxon>Sulfurivirga</taxon>
    </lineage>
</organism>
<dbReference type="PRINTS" id="PR01438">
    <property type="entry name" value="UNVRSLSTRESS"/>
</dbReference>
<dbReference type="GO" id="GO:0005737">
    <property type="term" value="C:cytoplasm"/>
    <property type="evidence" value="ECO:0007669"/>
    <property type="project" value="UniProtKB-SubCell"/>
</dbReference>
<dbReference type="PANTHER" id="PTHR46268">
    <property type="entry name" value="STRESS RESPONSE PROTEIN NHAX"/>
    <property type="match status" value="1"/>
</dbReference>
<dbReference type="EMBL" id="FSRE01000002">
    <property type="protein sequence ID" value="SIN91413.1"/>
    <property type="molecule type" value="Genomic_DNA"/>
</dbReference>
<dbReference type="CDD" id="cd00293">
    <property type="entry name" value="USP-like"/>
    <property type="match status" value="1"/>
</dbReference>
<dbReference type="AlphaFoldDB" id="A0A1N6F815"/>
<evidence type="ECO:0000256" key="1">
    <source>
        <dbReference type="ARBA" id="ARBA00008791"/>
    </source>
</evidence>
<dbReference type="Gene3D" id="3.40.50.620">
    <property type="entry name" value="HUPs"/>
    <property type="match status" value="1"/>
</dbReference>
<sequence length="156" mass="17110">MLYKLIICAVDFSPHSERAVHRAKQLADATGASLRLLHVVEAPTYPVLEDVAVAGLPGMWDVEVTQALMEASEKRLRNIAQRFEIPEENCDTIVGVAKLDIVEHADQVAADLIVMGRHGEGFFESLIGSVTDSVMHHAHCDVLAVTLEDERPKETA</sequence>